<keyword evidence="3" id="KW-1185">Reference proteome</keyword>
<accession>A0ABV1GJ99</accession>
<organism evidence="2 3">
    <name type="scientific">Ruthenibacterium intestinale</name>
    <dbReference type="NCBI Taxonomy" id="3133163"/>
    <lineage>
        <taxon>Bacteria</taxon>
        <taxon>Bacillati</taxon>
        <taxon>Bacillota</taxon>
        <taxon>Clostridia</taxon>
        <taxon>Eubacteriales</taxon>
        <taxon>Oscillospiraceae</taxon>
        <taxon>Ruthenibacterium</taxon>
    </lineage>
</organism>
<proteinExistence type="predicted"/>
<feature type="transmembrane region" description="Helical" evidence="1">
    <location>
        <begin position="101"/>
        <end position="122"/>
    </location>
</feature>
<evidence type="ECO:0000256" key="1">
    <source>
        <dbReference type="SAM" id="Phobius"/>
    </source>
</evidence>
<reference evidence="2 3" key="1">
    <citation type="submission" date="2024-03" db="EMBL/GenBank/DDBJ databases">
        <title>Human intestinal bacterial collection.</title>
        <authorList>
            <person name="Pauvert C."/>
            <person name="Hitch T.C.A."/>
            <person name="Clavel T."/>
        </authorList>
    </citation>
    <scope>NUCLEOTIDE SEQUENCE [LARGE SCALE GENOMIC DNA]</scope>
    <source>
        <strain evidence="2 3">CLA-JM-H11</strain>
    </source>
</reference>
<feature type="transmembrane region" description="Helical" evidence="1">
    <location>
        <begin position="69"/>
        <end position="89"/>
    </location>
</feature>
<keyword evidence="1" id="KW-1133">Transmembrane helix</keyword>
<protein>
    <submittedName>
        <fullName evidence="2">Uncharacterized protein</fullName>
    </submittedName>
</protein>
<comment type="caution">
    <text evidence="2">The sequence shown here is derived from an EMBL/GenBank/DDBJ whole genome shotgun (WGS) entry which is preliminary data.</text>
</comment>
<evidence type="ECO:0000313" key="2">
    <source>
        <dbReference type="EMBL" id="MEQ2521806.1"/>
    </source>
</evidence>
<dbReference type="EMBL" id="JBBMFA010000116">
    <property type="protein sequence ID" value="MEQ2521806.1"/>
    <property type="molecule type" value="Genomic_DNA"/>
</dbReference>
<keyword evidence="1" id="KW-0812">Transmembrane</keyword>
<dbReference type="Proteomes" id="UP001477672">
    <property type="component" value="Unassembled WGS sequence"/>
</dbReference>
<dbReference type="RefSeq" id="WP_349217281.1">
    <property type="nucleotide sequence ID" value="NZ_JBBMFA010000116.1"/>
</dbReference>
<feature type="transmembrane region" description="Helical" evidence="1">
    <location>
        <begin position="128"/>
        <end position="147"/>
    </location>
</feature>
<sequence length="155" mass="16827">MAGLLLGALFALGALTPSFLLVFFPPRKRPGQLPASEGPLTAMEYAGRAGCLLVCCFSGDIFTPHFGPLFWLSLALLAVYWLLWVRFFLGGRNFRLLYAPLGPLPIPMAVLPVCLFEVMALWGRSIGLALVALVLALGHVPASWRIAQALKHLPD</sequence>
<gene>
    <name evidence="2" type="ORF">WMO24_15420</name>
</gene>
<name>A0ABV1GJ99_9FIRM</name>
<keyword evidence="1" id="KW-0472">Membrane</keyword>
<evidence type="ECO:0000313" key="3">
    <source>
        <dbReference type="Proteomes" id="UP001477672"/>
    </source>
</evidence>